<evidence type="ECO:0000256" key="7">
    <source>
        <dbReference type="ARBA" id="ARBA00022786"/>
    </source>
</evidence>
<dbReference type="PANTHER" id="PTHR24006:SF664">
    <property type="entry name" value="UBIQUITIN CARBOXYL-TERMINAL HYDROLASE"/>
    <property type="match status" value="1"/>
</dbReference>
<keyword evidence="5" id="KW-0677">Repeat</keyword>
<dbReference type="Gene3D" id="3.90.70.10">
    <property type="entry name" value="Cysteine proteinases"/>
    <property type="match status" value="1"/>
</dbReference>
<reference evidence="18" key="1">
    <citation type="submission" date="2021-12" db="EMBL/GenBank/DDBJ databases">
        <title>Prjna785345.</title>
        <authorList>
            <person name="Rujirawat T."/>
            <person name="Krajaejun T."/>
        </authorList>
    </citation>
    <scope>NUCLEOTIDE SEQUENCE</scope>
    <source>
        <strain evidence="18">Pi057C3</strain>
    </source>
</reference>
<dbReference type="PANTHER" id="PTHR24006">
    <property type="entry name" value="UBIQUITIN CARBOXYL-TERMINAL HYDROLASE"/>
    <property type="match status" value="1"/>
</dbReference>
<dbReference type="GO" id="GO:0016579">
    <property type="term" value="P:protein deubiquitination"/>
    <property type="evidence" value="ECO:0007669"/>
    <property type="project" value="InterPro"/>
</dbReference>
<evidence type="ECO:0000313" key="19">
    <source>
        <dbReference type="Proteomes" id="UP001209570"/>
    </source>
</evidence>
<dbReference type="GO" id="GO:0005634">
    <property type="term" value="C:nucleus"/>
    <property type="evidence" value="ECO:0007669"/>
    <property type="project" value="TreeGrafter"/>
</dbReference>
<dbReference type="FunFam" id="1.10.8.10:FF:000086">
    <property type="entry name" value="Ubiquitin carboxyl-terminal hydrolase"/>
    <property type="match status" value="1"/>
</dbReference>
<dbReference type="Gene3D" id="1.10.8.10">
    <property type="entry name" value="DNA helicase RuvA subunit, C-terminal domain"/>
    <property type="match status" value="2"/>
</dbReference>
<dbReference type="SUPFAM" id="SSF54001">
    <property type="entry name" value="Cysteine proteinases"/>
    <property type="match status" value="1"/>
</dbReference>
<dbReference type="PIRSF" id="PIRSF016308">
    <property type="entry name" value="UBP"/>
    <property type="match status" value="1"/>
</dbReference>
<dbReference type="EC" id="3.4.19.12" evidence="14"/>
<feature type="binding site" evidence="12">
    <location>
        <position position="203"/>
    </location>
    <ligand>
        <name>Zn(2+)</name>
        <dbReference type="ChEBI" id="CHEBI:29105"/>
    </ligand>
</feature>
<evidence type="ECO:0000256" key="8">
    <source>
        <dbReference type="ARBA" id="ARBA00022801"/>
    </source>
</evidence>
<evidence type="ECO:0000256" key="11">
    <source>
        <dbReference type="PIRSR" id="PIRSR016308-1"/>
    </source>
</evidence>
<dbReference type="Pfam" id="PF02148">
    <property type="entry name" value="zf-UBP"/>
    <property type="match status" value="1"/>
</dbReference>
<gene>
    <name evidence="18" type="ORF">P43SY_009621</name>
</gene>
<dbReference type="InterPro" id="IPR015940">
    <property type="entry name" value="UBA"/>
</dbReference>
<comment type="similarity">
    <text evidence="2 14">Belongs to the peptidase C19 family.</text>
</comment>
<sequence length="865" mass="94985">MTDDSVQALWRDAASRVRAARPSDRVYRHECVFSFDSAFSPDGIYTNLSTFLSFGAPFLGLDPARRTSSSSPVLVYLHQCHRKVKKAQSTAGADAKAAPTKLALGGEGGFSVDPLADQYEVLRNDDVVIIDSTGERGRLEAEHPSLPAAIREAIDALRNHAGNAVTEEVATWQEERRETKYADHLVQVENPPKVSSNPAAWRCHAPDCDKQENLWMNLSDGFIGCGRRNWDGSGGCGEALRHFEATGQLYPLAVKLGTITAEGGDVYSYAPDEDDMVTNKHLAKHLAHFGINIANLKKTEKSMDELQVGLNLNYEFDAITESGKTLVSVSGPGLVGFKNLGNSCYMNSVLQLLLALPEVKRRYYDAMTTIHQTTVGTPVDDFATQFAKLAHGVLSDRYSRSLSKSDDEGKHADDDEEWKSIDLRPLTFRGLVGKGHADFSTGQQQDAVEYFQYLMATMTRHEHAAAGRLGQLLPEGGELAQLPTSNLFTFALEDRVECLASHKVKYVTREDSFFQIQIPVEAATNATQVQEYQANEQKRQRLDNGAEAKGVGDEKVVPIVPFQACLEKTLAPELIEDFLSSATGKKGLAQKTVRFKTFPRYLLVQMRRFYVAEDWTPKKLDVVVRVPETLSLSSYLSTGLKDGEHLLPETTTGGPSAMSTATEVTPDEALVVQLISMGFSENGCKRAAIATGNASAEAAMEWIFSHMEDPDFNDPPVLTASAKEEGESFNVEHVSSLTAMGFTEDQAKCALSNTGNNPERAGDWLFNRMDDLDSAVAQWKNAASAPATSGSDHKAKLDKSQPGDYELVGFLSHIGRNTSSGHYVCHVKKNGRWVIFNDDKVALSEEPPFGAGYLYLFRRVDVPQV</sequence>
<keyword evidence="4 12" id="KW-0479">Metal-binding</keyword>
<evidence type="ECO:0000256" key="10">
    <source>
        <dbReference type="ARBA" id="ARBA00022833"/>
    </source>
</evidence>
<feature type="domain" description="UBA" evidence="15">
    <location>
        <begin position="665"/>
        <end position="706"/>
    </location>
</feature>
<evidence type="ECO:0000259" key="15">
    <source>
        <dbReference type="PROSITE" id="PS50030"/>
    </source>
</evidence>
<dbReference type="Gene3D" id="3.30.40.10">
    <property type="entry name" value="Zinc/RING finger domain, C3HC4 (zinc finger)"/>
    <property type="match status" value="2"/>
</dbReference>
<dbReference type="GO" id="GO:0006508">
    <property type="term" value="P:proteolysis"/>
    <property type="evidence" value="ECO:0007669"/>
    <property type="project" value="UniProtKB-KW"/>
</dbReference>
<dbReference type="InterPro" id="IPR038765">
    <property type="entry name" value="Papain-like_cys_pep_sf"/>
</dbReference>
<dbReference type="Proteomes" id="UP001209570">
    <property type="component" value="Unassembled WGS sequence"/>
</dbReference>
<comment type="catalytic activity">
    <reaction evidence="1 14">
        <text>Thiol-dependent hydrolysis of ester, thioester, amide, peptide and isopeptide bonds formed by the C-terminal Gly of ubiquitin (a 76-residue protein attached to proteins as an intracellular targeting signal).</text>
        <dbReference type="EC" id="3.4.19.12"/>
    </reaction>
</comment>
<evidence type="ECO:0000256" key="12">
    <source>
        <dbReference type="PIRSR" id="PIRSR016308-3"/>
    </source>
</evidence>
<dbReference type="AlphaFoldDB" id="A0AAD5Q933"/>
<feature type="domain" description="USP" evidence="16">
    <location>
        <begin position="335"/>
        <end position="860"/>
    </location>
</feature>
<dbReference type="SMART" id="SM00290">
    <property type="entry name" value="ZnF_UBP"/>
    <property type="match status" value="1"/>
</dbReference>
<dbReference type="InterPro" id="IPR016652">
    <property type="entry name" value="Ubiquitinyl_hydrolase"/>
</dbReference>
<evidence type="ECO:0000256" key="4">
    <source>
        <dbReference type="ARBA" id="ARBA00022723"/>
    </source>
</evidence>
<dbReference type="PROSITE" id="PS50235">
    <property type="entry name" value="USP_3"/>
    <property type="match status" value="1"/>
</dbReference>
<dbReference type="Pfam" id="PF17807">
    <property type="entry name" value="zf-UBP_var"/>
    <property type="match status" value="1"/>
</dbReference>
<evidence type="ECO:0000256" key="1">
    <source>
        <dbReference type="ARBA" id="ARBA00000707"/>
    </source>
</evidence>
<dbReference type="CDD" id="cd14386">
    <property type="entry name" value="UBA2_UBP5"/>
    <property type="match status" value="1"/>
</dbReference>
<dbReference type="InterPro" id="IPR050164">
    <property type="entry name" value="Peptidase_C19"/>
</dbReference>
<keyword evidence="10 12" id="KW-0862">Zinc</keyword>
<dbReference type="InterPro" id="IPR018200">
    <property type="entry name" value="USP_CS"/>
</dbReference>
<dbReference type="GO" id="GO:0008270">
    <property type="term" value="F:zinc ion binding"/>
    <property type="evidence" value="ECO:0007669"/>
    <property type="project" value="UniProtKB-KW"/>
</dbReference>
<feature type="active site" description="Nucleophile" evidence="11">
    <location>
        <position position="344"/>
    </location>
</feature>
<evidence type="ECO:0000256" key="2">
    <source>
        <dbReference type="ARBA" id="ARBA00009085"/>
    </source>
</evidence>
<dbReference type="GO" id="GO:0005829">
    <property type="term" value="C:cytosol"/>
    <property type="evidence" value="ECO:0007669"/>
    <property type="project" value="TreeGrafter"/>
</dbReference>
<dbReference type="InterPro" id="IPR001607">
    <property type="entry name" value="Znf_UBP"/>
</dbReference>
<evidence type="ECO:0000256" key="14">
    <source>
        <dbReference type="RuleBase" id="RU366025"/>
    </source>
</evidence>
<evidence type="ECO:0000259" key="17">
    <source>
        <dbReference type="PROSITE" id="PS50271"/>
    </source>
</evidence>
<dbReference type="FunFam" id="3.30.40.10:FF:000396">
    <property type="entry name" value="Ubiquitin carboxyl-terminal hydrolase"/>
    <property type="match status" value="1"/>
</dbReference>
<dbReference type="SUPFAM" id="SSF57850">
    <property type="entry name" value="RING/U-box"/>
    <property type="match status" value="1"/>
</dbReference>
<dbReference type="PROSITE" id="PS50271">
    <property type="entry name" value="ZF_UBP"/>
    <property type="match status" value="1"/>
</dbReference>
<dbReference type="PROSITE" id="PS00973">
    <property type="entry name" value="USP_2"/>
    <property type="match status" value="1"/>
</dbReference>
<dbReference type="PROSITE" id="PS50030">
    <property type="entry name" value="UBA"/>
    <property type="match status" value="2"/>
</dbReference>
<accession>A0AAD5Q933</accession>
<comment type="caution">
    <text evidence="18">The sequence shown here is derived from an EMBL/GenBank/DDBJ whole genome shotgun (WGS) entry which is preliminary data.</text>
</comment>
<dbReference type="Pfam" id="PF00443">
    <property type="entry name" value="UCH"/>
    <property type="match status" value="1"/>
</dbReference>
<feature type="domain" description="UBA" evidence="15">
    <location>
        <begin position="721"/>
        <end position="768"/>
    </location>
</feature>
<feature type="binding site" evidence="12">
    <location>
        <position position="225"/>
    </location>
    <ligand>
        <name>Zn(2+)</name>
        <dbReference type="ChEBI" id="CHEBI:29105"/>
    </ligand>
</feature>
<evidence type="ECO:0000256" key="5">
    <source>
        <dbReference type="ARBA" id="ARBA00022737"/>
    </source>
</evidence>
<evidence type="ECO:0000256" key="3">
    <source>
        <dbReference type="ARBA" id="ARBA00022670"/>
    </source>
</evidence>
<keyword evidence="8 14" id="KW-0378">Hydrolase</keyword>
<dbReference type="InterPro" id="IPR041432">
    <property type="entry name" value="UBP13_Znf-UBP_var"/>
</dbReference>
<keyword evidence="6 13" id="KW-0863">Zinc-finger</keyword>
<feature type="domain" description="UBP-type" evidence="17">
    <location>
        <begin position="177"/>
        <end position="293"/>
    </location>
</feature>
<dbReference type="InterPro" id="IPR013083">
    <property type="entry name" value="Znf_RING/FYVE/PHD"/>
</dbReference>
<evidence type="ECO:0000256" key="6">
    <source>
        <dbReference type="ARBA" id="ARBA00022771"/>
    </source>
</evidence>
<proteinExistence type="inferred from homology"/>
<evidence type="ECO:0000256" key="9">
    <source>
        <dbReference type="ARBA" id="ARBA00022807"/>
    </source>
</evidence>
<dbReference type="Pfam" id="PF00627">
    <property type="entry name" value="UBA"/>
    <property type="match status" value="2"/>
</dbReference>
<evidence type="ECO:0000259" key="16">
    <source>
        <dbReference type="PROSITE" id="PS50235"/>
    </source>
</evidence>
<keyword evidence="9 14" id="KW-0788">Thiol protease</keyword>
<dbReference type="GO" id="GO:0004843">
    <property type="term" value="F:cysteine-type deubiquitinase activity"/>
    <property type="evidence" value="ECO:0007669"/>
    <property type="project" value="UniProtKB-UniRule"/>
</dbReference>
<dbReference type="SUPFAM" id="SSF46934">
    <property type="entry name" value="UBA-like"/>
    <property type="match status" value="1"/>
</dbReference>
<dbReference type="EMBL" id="JAKCXM010000043">
    <property type="protein sequence ID" value="KAJ0405572.1"/>
    <property type="molecule type" value="Genomic_DNA"/>
</dbReference>
<keyword evidence="19" id="KW-1185">Reference proteome</keyword>
<dbReference type="InterPro" id="IPR009060">
    <property type="entry name" value="UBA-like_sf"/>
</dbReference>
<dbReference type="SMART" id="SM00165">
    <property type="entry name" value="UBA"/>
    <property type="match status" value="2"/>
</dbReference>
<keyword evidence="7 14" id="KW-0833">Ubl conjugation pathway</keyword>
<dbReference type="PROSITE" id="PS00972">
    <property type="entry name" value="USP_1"/>
    <property type="match status" value="1"/>
</dbReference>
<evidence type="ECO:0000256" key="13">
    <source>
        <dbReference type="PROSITE-ProRule" id="PRU00502"/>
    </source>
</evidence>
<protein>
    <recommendedName>
        <fullName evidence="14">Ubiquitin carboxyl-terminal hydrolase</fullName>
        <ecNumber evidence="14">3.4.19.12</ecNumber>
    </recommendedName>
</protein>
<dbReference type="InterPro" id="IPR001394">
    <property type="entry name" value="Peptidase_C19_UCH"/>
</dbReference>
<organism evidence="18 19">
    <name type="scientific">Pythium insidiosum</name>
    <name type="common">Pythiosis disease agent</name>
    <dbReference type="NCBI Taxonomy" id="114742"/>
    <lineage>
        <taxon>Eukaryota</taxon>
        <taxon>Sar</taxon>
        <taxon>Stramenopiles</taxon>
        <taxon>Oomycota</taxon>
        <taxon>Peronosporomycetes</taxon>
        <taxon>Pythiales</taxon>
        <taxon>Pythiaceae</taxon>
        <taxon>Pythium</taxon>
    </lineage>
</organism>
<name>A0AAD5Q933_PYTIN</name>
<feature type="binding site" evidence="12">
    <location>
        <position position="208"/>
    </location>
    <ligand>
        <name>Zn(2+)</name>
        <dbReference type="ChEBI" id="CHEBI:29105"/>
    </ligand>
</feature>
<dbReference type="InterPro" id="IPR028889">
    <property type="entry name" value="USP"/>
</dbReference>
<evidence type="ECO:0000313" key="18">
    <source>
        <dbReference type="EMBL" id="KAJ0405572.1"/>
    </source>
</evidence>
<keyword evidence="3 14" id="KW-0645">Protease</keyword>
<feature type="active site" description="Proton acceptor" evidence="11">
    <location>
        <position position="822"/>
    </location>
</feature>